<keyword evidence="2" id="KW-1185">Reference proteome</keyword>
<name>A0A1G7XHK2_9HYPH</name>
<proteinExistence type="predicted"/>
<dbReference type="EMBL" id="FNCS01000009">
    <property type="protein sequence ID" value="SDG83765.1"/>
    <property type="molecule type" value="Genomic_DNA"/>
</dbReference>
<evidence type="ECO:0000313" key="1">
    <source>
        <dbReference type="EMBL" id="SDG83765.1"/>
    </source>
</evidence>
<evidence type="ECO:0000313" key="2">
    <source>
        <dbReference type="Proteomes" id="UP000199495"/>
    </source>
</evidence>
<gene>
    <name evidence="1" type="ORF">SAMN04487974_109126</name>
</gene>
<sequence length="124" mass="13621">MSKSVAQALELAQNVAFMLESTGFGDPIHLNGRTYMPGELGSEFERALATLRQGPKVLDDLGVHAMLRKEIEKVGSVAELARRMNVTRQSLHDVYSGKKGPGPAVLGYFNLNRMGGRTKYELLD</sequence>
<organism evidence="1 2">
    <name type="scientific">Pelagibacterium luteolum</name>
    <dbReference type="NCBI Taxonomy" id="440168"/>
    <lineage>
        <taxon>Bacteria</taxon>
        <taxon>Pseudomonadati</taxon>
        <taxon>Pseudomonadota</taxon>
        <taxon>Alphaproteobacteria</taxon>
        <taxon>Hyphomicrobiales</taxon>
        <taxon>Devosiaceae</taxon>
        <taxon>Pelagibacterium</taxon>
    </lineage>
</organism>
<dbReference type="STRING" id="440168.SAMN04487974_109126"/>
<protein>
    <submittedName>
        <fullName evidence="1">Uncharacterized protein</fullName>
    </submittedName>
</protein>
<reference evidence="1 2" key="1">
    <citation type="submission" date="2016-10" db="EMBL/GenBank/DDBJ databases">
        <authorList>
            <person name="de Groot N.N."/>
        </authorList>
    </citation>
    <scope>NUCLEOTIDE SEQUENCE [LARGE SCALE GENOMIC DNA]</scope>
    <source>
        <strain evidence="1 2">CGMCC 1.10267</strain>
    </source>
</reference>
<accession>A0A1G7XHK2</accession>
<dbReference type="Proteomes" id="UP000199495">
    <property type="component" value="Unassembled WGS sequence"/>
</dbReference>
<dbReference type="AlphaFoldDB" id="A0A1G7XHK2"/>